<organism evidence="2">
    <name type="scientific">marine sediment metagenome</name>
    <dbReference type="NCBI Taxonomy" id="412755"/>
    <lineage>
        <taxon>unclassified sequences</taxon>
        <taxon>metagenomes</taxon>
        <taxon>ecological metagenomes</taxon>
    </lineage>
</organism>
<comment type="caution">
    <text evidence="2">The sequence shown here is derived from an EMBL/GenBank/DDBJ whole genome shotgun (WGS) entry which is preliminary data.</text>
</comment>
<gene>
    <name evidence="2" type="ORF">LCGC14_2226430</name>
</gene>
<protein>
    <submittedName>
        <fullName evidence="2">Uncharacterized protein</fullName>
    </submittedName>
</protein>
<keyword evidence="1" id="KW-0175">Coiled coil</keyword>
<reference evidence="2" key="1">
    <citation type="journal article" date="2015" name="Nature">
        <title>Complex archaea that bridge the gap between prokaryotes and eukaryotes.</title>
        <authorList>
            <person name="Spang A."/>
            <person name="Saw J.H."/>
            <person name="Jorgensen S.L."/>
            <person name="Zaremba-Niedzwiedzka K."/>
            <person name="Martijn J."/>
            <person name="Lind A.E."/>
            <person name="van Eijk R."/>
            <person name="Schleper C."/>
            <person name="Guy L."/>
            <person name="Ettema T.J."/>
        </authorList>
    </citation>
    <scope>NUCLEOTIDE SEQUENCE</scope>
</reference>
<dbReference type="EMBL" id="LAZR01029863">
    <property type="protein sequence ID" value="KKL58328.1"/>
    <property type="molecule type" value="Genomic_DNA"/>
</dbReference>
<feature type="coiled-coil region" evidence="1">
    <location>
        <begin position="52"/>
        <end position="79"/>
    </location>
</feature>
<sequence>MEKELDRVMDKITKPISRPLIYVPMDMYASDMKETAICLQRLGQKTSKDNIRRIAEAAYQKQEQRLNNLRDECVRVLSLLRDKGIVTQEEINRAVRNG</sequence>
<name>A0A0F9D9H7_9ZZZZ</name>
<dbReference type="AlphaFoldDB" id="A0A0F9D9H7"/>
<proteinExistence type="predicted"/>
<evidence type="ECO:0000256" key="1">
    <source>
        <dbReference type="SAM" id="Coils"/>
    </source>
</evidence>
<evidence type="ECO:0000313" key="2">
    <source>
        <dbReference type="EMBL" id="KKL58328.1"/>
    </source>
</evidence>
<accession>A0A0F9D9H7</accession>